<evidence type="ECO:0000256" key="5">
    <source>
        <dbReference type="ARBA" id="ARBA00023136"/>
    </source>
</evidence>
<feature type="transmembrane region" description="Helical" evidence="6">
    <location>
        <begin position="47"/>
        <end position="68"/>
    </location>
</feature>
<dbReference type="EMBL" id="UGOG01000001">
    <property type="protein sequence ID" value="STX62028.1"/>
    <property type="molecule type" value="Genomic_DNA"/>
</dbReference>
<dbReference type="GO" id="GO:0033013">
    <property type="term" value="P:tetrapyrrole metabolic process"/>
    <property type="evidence" value="ECO:0007669"/>
    <property type="project" value="UniProtKB-ARBA"/>
</dbReference>
<evidence type="ECO:0000256" key="2">
    <source>
        <dbReference type="ARBA" id="ARBA00007524"/>
    </source>
</evidence>
<comment type="similarity">
    <text evidence="2">Belongs to the TspO/BZRP family.</text>
</comment>
<dbReference type="InterPro" id="IPR004307">
    <property type="entry name" value="TspO_MBR"/>
</dbReference>
<dbReference type="AlphaFoldDB" id="A0A378JX93"/>
<dbReference type="PIRSF" id="PIRSF005859">
    <property type="entry name" value="PBR"/>
    <property type="match status" value="1"/>
</dbReference>
<dbReference type="Gene3D" id="1.20.1260.100">
    <property type="entry name" value="TspO/MBR protein"/>
    <property type="match status" value="1"/>
</dbReference>
<feature type="transmembrane region" description="Helical" evidence="6">
    <location>
        <begin position="80"/>
        <end position="97"/>
    </location>
</feature>
<dbReference type="STRING" id="39962.Lmor_0890"/>
<evidence type="ECO:0000313" key="7">
    <source>
        <dbReference type="EMBL" id="KTD35443.1"/>
    </source>
</evidence>
<dbReference type="GO" id="GO:0016020">
    <property type="term" value="C:membrane"/>
    <property type="evidence" value="ECO:0007669"/>
    <property type="project" value="UniProtKB-SubCell"/>
</dbReference>
<comment type="subcellular location">
    <subcellularLocation>
        <location evidence="1">Membrane</location>
        <topology evidence="1">Multi-pass membrane protein</topology>
    </subcellularLocation>
</comment>
<evidence type="ECO:0000313" key="10">
    <source>
        <dbReference type="Proteomes" id="UP000254040"/>
    </source>
</evidence>
<evidence type="ECO:0000313" key="9">
    <source>
        <dbReference type="Proteomes" id="UP000054985"/>
    </source>
</evidence>
<dbReference type="Proteomes" id="UP000254040">
    <property type="component" value="Unassembled WGS sequence"/>
</dbReference>
<dbReference type="PANTHER" id="PTHR10057">
    <property type="entry name" value="PERIPHERAL-TYPE BENZODIAZEPINE RECEPTOR"/>
    <property type="match status" value="1"/>
</dbReference>
<organism evidence="8 10">
    <name type="scientific">Legionella moravica</name>
    <dbReference type="NCBI Taxonomy" id="39962"/>
    <lineage>
        <taxon>Bacteria</taxon>
        <taxon>Pseudomonadati</taxon>
        <taxon>Pseudomonadota</taxon>
        <taxon>Gammaproteobacteria</taxon>
        <taxon>Legionellales</taxon>
        <taxon>Legionellaceae</taxon>
        <taxon>Legionella</taxon>
    </lineage>
</organism>
<accession>A0A378JX93</accession>
<feature type="transmembrane region" description="Helical" evidence="6">
    <location>
        <begin position="135"/>
        <end position="156"/>
    </location>
</feature>
<evidence type="ECO:0000313" key="8">
    <source>
        <dbReference type="EMBL" id="STX62028.1"/>
    </source>
</evidence>
<feature type="transmembrane region" description="Helical" evidence="6">
    <location>
        <begin position="103"/>
        <end position="123"/>
    </location>
</feature>
<name>A0A378JX93_9GAMM</name>
<dbReference type="PANTHER" id="PTHR10057:SF0">
    <property type="entry name" value="TRANSLOCATOR PROTEIN"/>
    <property type="match status" value="1"/>
</dbReference>
<keyword evidence="5 6" id="KW-0472">Membrane</keyword>
<keyword evidence="9" id="KW-1185">Reference proteome</keyword>
<reference evidence="8 10" key="2">
    <citation type="submission" date="2018-06" db="EMBL/GenBank/DDBJ databases">
        <authorList>
            <consortium name="Pathogen Informatics"/>
            <person name="Doyle S."/>
        </authorList>
    </citation>
    <scope>NUCLEOTIDE SEQUENCE [LARGE SCALE GENOMIC DNA]</scope>
    <source>
        <strain evidence="8 10">NCTC12239</strain>
    </source>
</reference>
<evidence type="ECO:0000256" key="1">
    <source>
        <dbReference type="ARBA" id="ARBA00004141"/>
    </source>
</evidence>
<dbReference type="OrthoDB" id="9795496at2"/>
<keyword evidence="3 6" id="KW-0812">Transmembrane</keyword>
<dbReference type="Proteomes" id="UP000054985">
    <property type="component" value="Unassembled WGS sequence"/>
</dbReference>
<gene>
    <name evidence="7" type="ORF">Lmor_0890</name>
    <name evidence="8" type="ORF">NCTC12239_00946</name>
</gene>
<dbReference type="Pfam" id="PF03073">
    <property type="entry name" value="TspO_MBR"/>
    <property type="match status" value="1"/>
</dbReference>
<keyword evidence="4 6" id="KW-1133">Transmembrane helix</keyword>
<proteinExistence type="inferred from homology"/>
<evidence type="ECO:0000256" key="3">
    <source>
        <dbReference type="ARBA" id="ARBA00022692"/>
    </source>
</evidence>
<dbReference type="CDD" id="cd15904">
    <property type="entry name" value="TSPO_MBR"/>
    <property type="match status" value="1"/>
</dbReference>
<dbReference type="FunFam" id="1.20.1260.100:FF:000001">
    <property type="entry name" value="translocator protein 2"/>
    <property type="match status" value="1"/>
</dbReference>
<sequence length="157" mass="18330">MRLNQLLKLMFWFLLFESIGFLLGMLTQANIYPWYESLNKSSLTPPGFVFSVVWSLLYALLALVAVMLFHRDKESSNNKLMMLFVLQMLMNWAWTPLFFGLHWIMLSAIWLVGLTALNGILIIQARNEAPMVAWLLIPYLIWLMFACYLNGVIAWFN</sequence>
<reference evidence="7 9" key="1">
    <citation type="submission" date="2015-11" db="EMBL/GenBank/DDBJ databases">
        <title>Genomic analysis of 38 Legionella species identifies large and diverse effector repertoires.</title>
        <authorList>
            <person name="Burstein D."/>
            <person name="Amaro F."/>
            <person name="Zusman T."/>
            <person name="Lifshitz Z."/>
            <person name="Cohen O."/>
            <person name="Gilbert J.A."/>
            <person name="Pupko T."/>
            <person name="Shuman H.A."/>
            <person name="Segal G."/>
        </authorList>
    </citation>
    <scope>NUCLEOTIDE SEQUENCE [LARGE SCALE GENOMIC DNA]</scope>
    <source>
        <strain evidence="7 9">ATCC 43877</strain>
    </source>
</reference>
<feature type="transmembrane region" description="Helical" evidence="6">
    <location>
        <begin position="12"/>
        <end position="35"/>
    </location>
</feature>
<evidence type="ECO:0000256" key="4">
    <source>
        <dbReference type="ARBA" id="ARBA00022989"/>
    </source>
</evidence>
<protein>
    <submittedName>
        <fullName evidence="8">Tryptophan-rich sensory protein</fullName>
    </submittedName>
</protein>
<dbReference type="EMBL" id="LNYN01000014">
    <property type="protein sequence ID" value="KTD35443.1"/>
    <property type="molecule type" value="Genomic_DNA"/>
</dbReference>
<dbReference type="InterPro" id="IPR038330">
    <property type="entry name" value="TspO/MBR-related_sf"/>
</dbReference>
<evidence type="ECO:0000256" key="6">
    <source>
        <dbReference type="SAM" id="Phobius"/>
    </source>
</evidence>
<dbReference type="RefSeq" id="WP_028383533.1">
    <property type="nucleotide sequence ID" value="NZ_CAAAJG010000002.1"/>
</dbReference>